<proteinExistence type="predicted"/>
<reference evidence="1 2" key="1">
    <citation type="submission" date="2019-04" db="EMBL/GenBank/DDBJ databases">
        <title>Friends and foes A comparative genomics study of 23 Aspergillus species from section Flavi.</title>
        <authorList>
            <consortium name="DOE Joint Genome Institute"/>
            <person name="Kjaerbolling I."/>
            <person name="Vesth T."/>
            <person name="Frisvad J.C."/>
            <person name="Nybo J.L."/>
            <person name="Theobald S."/>
            <person name="Kildgaard S."/>
            <person name="Isbrandt T."/>
            <person name="Kuo A."/>
            <person name="Sato A."/>
            <person name="Lyhne E.K."/>
            <person name="Kogle M.E."/>
            <person name="Wiebenga A."/>
            <person name="Kun R.S."/>
            <person name="Lubbers R.J."/>
            <person name="Makela M.R."/>
            <person name="Barry K."/>
            <person name="Chovatia M."/>
            <person name="Clum A."/>
            <person name="Daum C."/>
            <person name="Haridas S."/>
            <person name="He G."/>
            <person name="LaButti K."/>
            <person name="Lipzen A."/>
            <person name="Mondo S."/>
            <person name="Riley R."/>
            <person name="Salamov A."/>
            <person name="Simmons B.A."/>
            <person name="Magnuson J.K."/>
            <person name="Henrissat B."/>
            <person name="Mortensen U.H."/>
            <person name="Larsen T.O."/>
            <person name="Devries R.P."/>
            <person name="Grigoriev I.V."/>
            <person name="Machida M."/>
            <person name="Baker S.E."/>
            <person name="Andersen M.R."/>
        </authorList>
    </citation>
    <scope>NUCLEOTIDE SEQUENCE [LARGE SCALE GENOMIC DNA]</scope>
    <source>
        <strain evidence="1 2">CBS 151.66</strain>
    </source>
</reference>
<keyword evidence="2" id="KW-1185">Reference proteome</keyword>
<organism evidence="1 2">
    <name type="scientific">Aspergillus leporis</name>
    <dbReference type="NCBI Taxonomy" id="41062"/>
    <lineage>
        <taxon>Eukaryota</taxon>
        <taxon>Fungi</taxon>
        <taxon>Dikarya</taxon>
        <taxon>Ascomycota</taxon>
        <taxon>Pezizomycotina</taxon>
        <taxon>Eurotiomycetes</taxon>
        <taxon>Eurotiomycetidae</taxon>
        <taxon>Eurotiales</taxon>
        <taxon>Aspergillaceae</taxon>
        <taxon>Aspergillus</taxon>
        <taxon>Aspergillus subgen. Circumdati</taxon>
    </lineage>
</organism>
<dbReference type="Proteomes" id="UP000326565">
    <property type="component" value="Unassembled WGS sequence"/>
</dbReference>
<dbReference type="OrthoDB" id="4500198at2759"/>
<sequence>MQIGNDEYLLTTHVSERRRDLWLERRVVFYGERRRDQLRVAIKLRFEEVPWVDRFGGLGERFSDQETECLERCETVEGLPKLLASGFHIQTDDFENPGGRIRALVMTRVPGVPVTEIQDLKTHEILNIKNGVIKVLEDTRLQGFAFGEGLPEKILYDRKTGKVSLVSLAYTEKVDPVEYGPITESRVIVQEYGLGLWKGSIDDKHEVN</sequence>
<dbReference type="EMBL" id="ML732185">
    <property type="protein sequence ID" value="KAB8076078.1"/>
    <property type="molecule type" value="Genomic_DNA"/>
</dbReference>
<accession>A0A5N5X5P8</accession>
<gene>
    <name evidence="1" type="ORF">BDV29DRAFT_155005</name>
</gene>
<dbReference type="AlphaFoldDB" id="A0A5N5X5P8"/>
<protein>
    <submittedName>
        <fullName evidence="1">Uncharacterized protein</fullName>
    </submittedName>
</protein>
<evidence type="ECO:0000313" key="1">
    <source>
        <dbReference type="EMBL" id="KAB8076078.1"/>
    </source>
</evidence>
<evidence type="ECO:0000313" key="2">
    <source>
        <dbReference type="Proteomes" id="UP000326565"/>
    </source>
</evidence>
<name>A0A5N5X5P8_9EURO</name>